<evidence type="ECO:0000313" key="1">
    <source>
        <dbReference type="EMBL" id="KAI0061069.1"/>
    </source>
</evidence>
<dbReference type="Proteomes" id="UP000814140">
    <property type="component" value="Unassembled WGS sequence"/>
</dbReference>
<name>A0ACB8SX63_9AGAM</name>
<keyword evidence="2" id="KW-1185">Reference proteome</keyword>
<protein>
    <submittedName>
        <fullName evidence="1">Uncharacterized protein</fullName>
    </submittedName>
</protein>
<reference evidence="1" key="1">
    <citation type="submission" date="2021-03" db="EMBL/GenBank/DDBJ databases">
        <authorList>
            <consortium name="DOE Joint Genome Institute"/>
            <person name="Ahrendt S."/>
            <person name="Looney B.P."/>
            <person name="Miyauchi S."/>
            <person name="Morin E."/>
            <person name="Drula E."/>
            <person name="Courty P.E."/>
            <person name="Chicoki N."/>
            <person name="Fauchery L."/>
            <person name="Kohler A."/>
            <person name="Kuo A."/>
            <person name="Labutti K."/>
            <person name="Pangilinan J."/>
            <person name="Lipzen A."/>
            <person name="Riley R."/>
            <person name="Andreopoulos W."/>
            <person name="He G."/>
            <person name="Johnson J."/>
            <person name="Barry K.W."/>
            <person name="Grigoriev I.V."/>
            <person name="Nagy L."/>
            <person name="Hibbett D."/>
            <person name="Henrissat B."/>
            <person name="Matheny P.B."/>
            <person name="Labbe J."/>
            <person name="Martin F."/>
        </authorList>
    </citation>
    <scope>NUCLEOTIDE SEQUENCE</scope>
    <source>
        <strain evidence="1">HHB10654</strain>
    </source>
</reference>
<dbReference type="EMBL" id="MU277214">
    <property type="protein sequence ID" value="KAI0061069.1"/>
    <property type="molecule type" value="Genomic_DNA"/>
</dbReference>
<sequence>MTSDAHFDVSRRGSYQSADSHYDRDLKRRRMSVDEVYLSPSETPSPPTTEALARTHPFSPPPLPQPSYLSSASTTSSYSSASMLYSLPPPASPPAYSPQAAPQHHHYGYEAVKVEEDTYLSPTQESSQQHLSYPALHSFHAPPELGSWHTYSADRTQIQH</sequence>
<evidence type="ECO:0000313" key="2">
    <source>
        <dbReference type="Proteomes" id="UP000814140"/>
    </source>
</evidence>
<reference evidence="1" key="2">
    <citation type="journal article" date="2022" name="New Phytol.">
        <title>Evolutionary transition to the ectomycorrhizal habit in the genomes of a hyperdiverse lineage of mushroom-forming fungi.</title>
        <authorList>
            <person name="Looney B."/>
            <person name="Miyauchi S."/>
            <person name="Morin E."/>
            <person name="Drula E."/>
            <person name="Courty P.E."/>
            <person name="Kohler A."/>
            <person name="Kuo A."/>
            <person name="LaButti K."/>
            <person name="Pangilinan J."/>
            <person name="Lipzen A."/>
            <person name="Riley R."/>
            <person name="Andreopoulos W."/>
            <person name="He G."/>
            <person name="Johnson J."/>
            <person name="Nolan M."/>
            <person name="Tritt A."/>
            <person name="Barry K.W."/>
            <person name="Grigoriev I.V."/>
            <person name="Nagy L.G."/>
            <person name="Hibbett D."/>
            <person name="Henrissat B."/>
            <person name="Matheny P.B."/>
            <person name="Labbe J."/>
            <person name="Martin F.M."/>
        </authorList>
    </citation>
    <scope>NUCLEOTIDE SEQUENCE</scope>
    <source>
        <strain evidence="1">HHB10654</strain>
    </source>
</reference>
<accession>A0ACB8SX63</accession>
<proteinExistence type="predicted"/>
<gene>
    <name evidence="1" type="ORF">BV25DRAFT_1908054</name>
</gene>
<organism evidence="1 2">
    <name type="scientific">Artomyces pyxidatus</name>
    <dbReference type="NCBI Taxonomy" id="48021"/>
    <lineage>
        <taxon>Eukaryota</taxon>
        <taxon>Fungi</taxon>
        <taxon>Dikarya</taxon>
        <taxon>Basidiomycota</taxon>
        <taxon>Agaricomycotina</taxon>
        <taxon>Agaricomycetes</taxon>
        <taxon>Russulales</taxon>
        <taxon>Auriscalpiaceae</taxon>
        <taxon>Artomyces</taxon>
    </lineage>
</organism>
<comment type="caution">
    <text evidence="1">The sequence shown here is derived from an EMBL/GenBank/DDBJ whole genome shotgun (WGS) entry which is preliminary data.</text>
</comment>